<keyword evidence="6" id="KW-1185">Reference proteome</keyword>
<keyword evidence="2 3" id="KW-0040">ANK repeat</keyword>
<dbReference type="EMBL" id="JAPZBU010000003">
    <property type="protein sequence ID" value="KAJ5413689.1"/>
    <property type="molecule type" value="Genomic_DNA"/>
</dbReference>
<dbReference type="InterPro" id="IPR001810">
    <property type="entry name" value="F-box_dom"/>
</dbReference>
<organism evidence="5 6">
    <name type="scientific">Penicillium cosmopolitanum</name>
    <dbReference type="NCBI Taxonomy" id="1131564"/>
    <lineage>
        <taxon>Eukaryota</taxon>
        <taxon>Fungi</taxon>
        <taxon>Dikarya</taxon>
        <taxon>Ascomycota</taxon>
        <taxon>Pezizomycotina</taxon>
        <taxon>Eurotiomycetes</taxon>
        <taxon>Eurotiomycetidae</taxon>
        <taxon>Eurotiales</taxon>
        <taxon>Aspergillaceae</taxon>
        <taxon>Penicillium</taxon>
    </lineage>
</organism>
<feature type="repeat" description="ANK" evidence="3">
    <location>
        <begin position="123"/>
        <end position="155"/>
    </location>
</feature>
<gene>
    <name evidence="5" type="ORF">N7509_000316</name>
</gene>
<name>A0A9X0BE31_9EURO</name>
<reference evidence="5" key="2">
    <citation type="journal article" date="2023" name="IMA Fungus">
        <title>Comparative genomic study of the Penicillium genus elucidates a diverse pangenome and 15 lateral gene transfer events.</title>
        <authorList>
            <person name="Petersen C."/>
            <person name="Sorensen T."/>
            <person name="Nielsen M.R."/>
            <person name="Sondergaard T.E."/>
            <person name="Sorensen J.L."/>
            <person name="Fitzpatrick D.A."/>
            <person name="Frisvad J.C."/>
            <person name="Nielsen K.L."/>
        </authorList>
    </citation>
    <scope>NUCLEOTIDE SEQUENCE</scope>
    <source>
        <strain evidence="5">IBT 29677</strain>
    </source>
</reference>
<dbReference type="InterPro" id="IPR002110">
    <property type="entry name" value="Ankyrin_rpt"/>
</dbReference>
<keyword evidence="1" id="KW-0677">Repeat</keyword>
<evidence type="ECO:0000256" key="2">
    <source>
        <dbReference type="ARBA" id="ARBA00023043"/>
    </source>
</evidence>
<evidence type="ECO:0000259" key="4">
    <source>
        <dbReference type="PROSITE" id="PS50181"/>
    </source>
</evidence>
<dbReference type="PANTHER" id="PTHR24198">
    <property type="entry name" value="ANKYRIN REPEAT AND PROTEIN KINASE DOMAIN-CONTAINING PROTEIN"/>
    <property type="match status" value="1"/>
</dbReference>
<dbReference type="InterPro" id="IPR036770">
    <property type="entry name" value="Ankyrin_rpt-contain_sf"/>
</dbReference>
<proteinExistence type="predicted"/>
<dbReference type="PANTHER" id="PTHR24198:SF165">
    <property type="entry name" value="ANKYRIN REPEAT-CONTAINING PROTEIN-RELATED"/>
    <property type="match status" value="1"/>
</dbReference>
<protein>
    <recommendedName>
        <fullName evidence="4">F-box domain-containing protein</fullName>
    </recommendedName>
</protein>
<evidence type="ECO:0000256" key="1">
    <source>
        <dbReference type="ARBA" id="ARBA00022737"/>
    </source>
</evidence>
<dbReference type="SMART" id="SM00248">
    <property type="entry name" value="ANK"/>
    <property type="match status" value="10"/>
</dbReference>
<evidence type="ECO:0000256" key="3">
    <source>
        <dbReference type="PROSITE-ProRule" id="PRU00023"/>
    </source>
</evidence>
<evidence type="ECO:0000313" key="5">
    <source>
        <dbReference type="EMBL" id="KAJ5413689.1"/>
    </source>
</evidence>
<dbReference type="PROSITE" id="PS50088">
    <property type="entry name" value="ANK_REPEAT"/>
    <property type="match status" value="2"/>
</dbReference>
<dbReference type="AlphaFoldDB" id="A0A9X0BE31"/>
<dbReference type="PROSITE" id="PS50297">
    <property type="entry name" value="ANK_REP_REGION"/>
    <property type="match status" value="2"/>
</dbReference>
<evidence type="ECO:0000313" key="6">
    <source>
        <dbReference type="Proteomes" id="UP001147747"/>
    </source>
</evidence>
<dbReference type="SUPFAM" id="SSF48403">
    <property type="entry name" value="Ankyrin repeat"/>
    <property type="match status" value="2"/>
</dbReference>
<accession>A0A9X0BE31</accession>
<dbReference type="RefSeq" id="XP_056493545.1">
    <property type="nucleotide sequence ID" value="XM_056624963.1"/>
</dbReference>
<reference evidence="5" key="1">
    <citation type="submission" date="2022-12" db="EMBL/GenBank/DDBJ databases">
        <authorList>
            <person name="Petersen C."/>
        </authorList>
    </citation>
    <scope>NUCLEOTIDE SEQUENCE</scope>
    <source>
        <strain evidence="5">IBT 29677</strain>
    </source>
</reference>
<feature type="domain" description="F-box" evidence="4">
    <location>
        <begin position="1"/>
        <end position="35"/>
    </location>
</feature>
<dbReference type="OrthoDB" id="5135691at2759"/>
<sequence>MPHLRGLPNPILYRVAAYLESSEIFALARSSRNLRARLQPAILAINVECQNSNLLGLAAMDNDIDLAERLLQRKADVNAFFRGKTPVMRALKYSSYDVLQLLLESPTLNINLQNQAQESALWRGRTALHLAVWWGKTGLARLLLSSGSDPLTTDDFGKSPRAWAWRIGRPSMKWIFVGPQEAGHSLSFYRPSAGYQTTDNSELPLHQAIAHGSADAIKLLLTQKELALDAQDHNGDTPLHLAVRCRRLAVVELLLSHPCADVNCRGKDGNTPLWLSTFLSRDDTTERLLKAGGIDINFVGGRGQTQTPSTSLHHVVARSDTVALRWLLEIPGIDPNLCVAGVSPFSATAANAAENGHLEAVKLLVRQGEALAINQSTVTIQDTALCIAARAGDSEMVRVLLRHPKADLNHHNRWFEDPLLLAVKGAHLLVVEMLLQDRRMRLTSLWASLHFAEEGPIREAIQKRVNYLRSRCGASTPSSSFKWRIGGFLKNQQKICTAGRYKLH</sequence>
<dbReference type="Pfam" id="PF12796">
    <property type="entry name" value="Ank_2"/>
    <property type="match status" value="3"/>
</dbReference>
<comment type="caution">
    <text evidence="5">The sequence shown here is derived from an EMBL/GenBank/DDBJ whole genome shotgun (WGS) entry which is preliminary data.</text>
</comment>
<feature type="repeat" description="ANK" evidence="3">
    <location>
        <begin position="234"/>
        <end position="257"/>
    </location>
</feature>
<dbReference type="Proteomes" id="UP001147747">
    <property type="component" value="Unassembled WGS sequence"/>
</dbReference>
<dbReference type="Gene3D" id="1.25.40.20">
    <property type="entry name" value="Ankyrin repeat-containing domain"/>
    <property type="match status" value="3"/>
</dbReference>
<dbReference type="GeneID" id="81363943"/>
<dbReference type="PROSITE" id="PS50181">
    <property type="entry name" value="FBOX"/>
    <property type="match status" value="1"/>
</dbReference>